<sequence length="91" mass="10367">MVRVYEIRPRIEHYGCIVDMPGRAGLIEEAYQVIKNMPMELNSVILRSFLGTCRNSGRVICSDDELGEVLLKSEPHLRTACRKPLSKTSFQ</sequence>
<evidence type="ECO:0000313" key="1">
    <source>
        <dbReference type="EMBL" id="EXC33630.1"/>
    </source>
</evidence>
<keyword evidence="2" id="KW-1185">Reference proteome</keyword>
<dbReference type="AlphaFoldDB" id="W9SAT1"/>
<evidence type="ECO:0008006" key="3">
    <source>
        <dbReference type="Google" id="ProtNLM"/>
    </source>
</evidence>
<dbReference type="Proteomes" id="UP000030645">
    <property type="component" value="Unassembled WGS sequence"/>
</dbReference>
<name>W9SAT1_9ROSA</name>
<organism evidence="1 2">
    <name type="scientific">Morus notabilis</name>
    <dbReference type="NCBI Taxonomy" id="981085"/>
    <lineage>
        <taxon>Eukaryota</taxon>
        <taxon>Viridiplantae</taxon>
        <taxon>Streptophyta</taxon>
        <taxon>Embryophyta</taxon>
        <taxon>Tracheophyta</taxon>
        <taxon>Spermatophyta</taxon>
        <taxon>Magnoliopsida</taxon>
        <taxon>eudicotyledons</taxon>
        <taxon>Gunneridae</taxon>
        <taxon>Pentapetalae</taxon>
        <taxon>rosids</taxon>
        <taxon>fabids</taxon>
        <taxon>Rosales</taxon>
        <taxon>Moraceae</taxon>
        <taxon>Moreae</taxon>
        <taxon>Morus</taxon>
    </lineage>
</organism>
<dbReference type="GO" id="GO:0009451">
    <property type="term" value="P:RNA modification"/>
    <property type="evidence" value="ECO:0007669"/>
    <property type="project" value="InterPro"/>
</dbReference>
<evidence type="ECO:0000313" key="2">
    <source>
        <dbReference type="Proteomes" id="UP000030645"/>
    </source>
</evidence>
<protein>
    <recommendedName>
        <fullName evidence="3">Pentatricopeptide repeat-containing protein</fullName>
    </recommendedName>
</protein>
<dbReference type="GO" id="GO:0003723">
    <property type="term" value="F:RNA binding"/>
    <property type="evidence" value="ECO:0007669"/>
    <property type="project" value="InterPro"/>
</dbReference>
<dbReference type="InterPro" id="IPR011990">
    <property type="entry name" value="TPR-like_helical_dom_sf"/>
</dbReference>
<dbReference type="STRING" id="981085.W9SAT1"/>
<dbReference type="Gene3D" id="1.25.40.10">
    <property type="entry name" value="Tetratricopeptide repeat domain"/>
    <property type="match status" value="1"/>
</dbReference>
<dbReference type="PANTHER" id="PTHR47926">
    <property type="entry name" value="PENTATRICOPEPTIDE REPEAT-CONTAINING PROTEIN"/>
    <property type="match status" value="1"/>
</dbReference>
<accession>W9SAT1</accession>
<dbReference type="EMBL" id="KE346342">
    <property type="protein sequence ID" value="EXC33630.1"/>
    <property type="molecule type" value="Genomic_DNA"/>
</dbReference>
<dbReference type="eggNOG" id="KOG4197">
    <property type="taxonomic scope" value="Eukaryota"/>
</dbReference>
<dbReference type="InterPro" id="IPR046960">
    <property type="entry name" value="PPR_At4g14850-like_plant"/>
</dbReference>
<proteinExistence type="predicted"/>
<reference evidence="2" key="1">
    <citation type="submission" date="2013-01" db="EMBL/GenBank/DDBJ databases">
        <title>Draft Genome Sequence of a Mulberry Tree, Morus notabilis C.K. Schneid.</title>
        <authorList>
            <person name="He N."/>
            <person name="Zhao S."/>
        </authorList>
    </citation>
    <scope>NUCLEOTIDE SEQUENCE</scope>
</reference>
<gene>
    <name evidence="1" type="ORF">L484_013827</name>
</gene>